<dbReference type="InterPro" id="IPR050188">
    <property type="entry name" value="RluA_PseudoU_synthase"/>
</dbReference>
<dbReference type="RefSeq" id="WP_342627440.1">
    <property type="nucleotide sequence ID" value="NZ_CP152276.1"/>
</dbReference>
<dbReference type="EMBL" id="CP152276">
    <property type="protein sequence ID" value="XAE41523.1"/>
    <property type="molecule type" value="Genomic_DNA"/>
</dbReference>
<dbReference type="Pfam" id="PF00849">
    <property type="entry name" value="PseudoU_synth_2"/>
    <property type="match status" value="1"/>
</dbReference>
<comment type="similarity">
    <text evidence="1">Belongs to the pseudouridine synthase RluA family.</text>
</comment>
<gene>
    <name evidence="5" type="ORF">AAC691_14630</name>
</gene>
<evidence type="ECO:0000256" key="1">
    <source>
        <dbReference type="ARBA" id="ARBA00010876"/>
    </source>
</evidence>
<keyword evidence="2" id="KW-0413">Isomerase</keyword>
<proteinExistence type="inferred from homology"/>
<dbReference type="Gene3D" id="3.30.2350.10">
    <property type="entry name" value="Pseudouridine synthase"/>
    <property type="match status" value="1"/>
</dbReference>
<protein>
    <submittedName>
        <fullName evidence="5">RNA pseudouridine synthase</fullName>
    </submittedName>
</protein>
<dbReference type="SUPFAM" id="SSF55120">
    <property type="entry name" value="Pseudouridine synthase"/>
    <property type="match status" value="1"/>
</dbReference>
<organism evidence="5 6">
    <name type="scientific">Nguyenibacter vanlangensis</name>
    <dbReference type="NCBI Taxonomy" id="1216886"/>
    <lineage>
        <taxon>Bacteria</taxon>
        <taxon>Pseudomonadati</taxon>
        <taxon>Pseudomonadota</taxon>
        <taxon>Alphaproteobacteria</taxon>
        <taxon>Acetobacterales</taxon>
        <taxon>Acetobacteraceae</taxon>
        <taxon>Nguyenibacter</taxon>
    </lineage>
</organism>
<dbReference type="InterPro" id="IPR006224">
    <property type="entry name" value="PsdUridine_synth_RluA-like_CS"/>
</dbReference>
<evidence type="ECO:0000313" key="6">
    <source>
        <dbReference type="Proteomes" id="UP001449795"/>
    </source>
</evidence>
<feature type="compositionally biased region" description="Low complexity" evidence="3">
    <location>
        <begin position="1"/>
        <end position="21"/>
    </location>
</feature>
<dbReference type="PANTHER" id="PTHR21600">
    <property type="entry name" value="MITOCHONDRIAL RNA PSEUDOURIDINE SYNTHASE"/>
    <property type="match status" value="1"/>
</dbReference>
<name>A0ABZ3D187_9PROT</name>
<keyword evidence="6" id="KW-1185">Reference proteome</keyword>
<feature type="region of interest" description="Disordered" evidence="3">
    <location>
        <begin position="1"/>
        <end position="26"/>
    </location>
</feature>
<evidence type="ECO:0000313" key="5">
    <source>
        <dbReference type="EMBL" id="XAE41523.1"/>
    </source>
</evidence>
<dbReference type="PANTHER" id="PTHR21600:SF44">
    <property type="entry name" value="RIBOSOMAL LARGE SUBUNIT PSEUDOURIDINE SYNTHASE D"/>
    <property type="match status" value="1"/>
</dbReference>
<dbReference type="Proteomes" id="UP001449795">
    <property type="component" value="Chromosome"/>
</dbReference>
<sequence length="257" mass="27401">MTRPPGRSLGRPRPAPGAATPKSAPPFPILFQDSRFLVIDKPAGLPVHPGPTGGPSVESAFPLLSRRADGPWLAHRLDRDTSGCLLIALRKQALLAAQAAFAAGTVEKTYWAVVHGRPTAESGTVRLRMVRRTSPAGWRMVEDPHGQAPLGRASRGQESETEWRVLASDGRQSWLALRLLTGRTHQARLHCASLGCPILGDPVYGRADGQVLHLMSRRLALKLTPPVAATAPPPPHIAATLARHGWPLPPDASGPSG</sequence>
<dbReference type="CDD" id="cd02869">
    <property type="entry name" value="PseudoU_synth_RluA_like"/>
    <property type="match status" value="1"/>
</dbReference>
<evidence type="ECO:0000259" key="4">
    <source>
        <dbReference type="Pfam" id="PF00849"/>
    </source>
</evidence>
<accession>A0ABZ3D187</accession>
<feature type="domain" description="Pseudouridine synthase RsuA/RluA-like" evidence="4">
    <location>
        <begin position="36"/>
        <end position="193"/>
    </location>
</feature>
<evidence type="ECO:0000256" key="2">
    <source>
        <dbReference type="ARBA" id="ARBA00023235"/>
    </source>
</evidence>
<dbReference type="InterPro" id="IPR006145">
    <property type="entry name" value="PsdUridine_synth_RsuA/RluA"/>
</dbReference>
<evidence type="ECO:0000256" key="3">
    <source>
        <dbReference type="SAM" id="MobiDB-lite"/>
    </source>
</evidence>
<dbReference type="InterPro" id="IPR020103">
    <property type="entry name" value="PsdUridine_synth_cat_dom_sf"/>
</dbReference>
<reference evidence="5 6" key="1">
    <citation type="submission" date="2024-04" db="EMBL/GenBank/DDBJ databases">
        <title>Complete genome sequence of Nguyenibacter vanlangesis HBCM-1154, a strain capable of nitrogen fixation, IAA production, and phosphorus solubilization isolated from sugarcane soil.</title>
        <authorList>
            <person name="MY HANH P."/>
        </authorList>
    </citation>
    <scope>NUCLEOTIDE SEQUENCE [LARGE SCALE GENOMIC DNA]</scope>
    <source>
        <strain evidence="5 6">HBCM 1154</strain>
    </source>
</reference>
<dbReference type="PROSITE" id="PS01129">
    <property type="entry name" value="PSI_RLU"/>
    <property type="match status" value="1"/>
</dbReference>